<dbReference type="Proteomes" id="UP000530928">
    <property type="component" value="Unassembled WGS sequence"/>
</dbReference>
<proteinExistence type="predicted"/>
<evidence type="ECO:0000313" key="1">
    <source>
        <dbReference type="EMBL" id="MBA2895556.1"/>
    </source>
</evidence>
<dbReference type="AlphaFoldDB" id="A0A7W0HU97"/>
<keyword evidence="2" id="KW-1185">Reference proteome</keyword>
<sequence length="119" mass="12865">MTDALPAGLLWCADHAVHLVREAAARDRSVYRCPRPCPVWAPADELETLVVVLVLRQAASPDGLEAHAVDAATVALAQKFIDLEPELRHALIRAALSAVAVTPGAGRRPILECLRFAWI</sequence>
<evidence type="ECO:0000313" key="2">
    <source>
        <dbReference type="Proteomes" id="UP000530928"/>
    </source>
</evidence>
<reference evidence="1 2" key="1">
    <citation type="submission" date="2020-07" db="EMBL/GenBank/DDBJ databases">
        <title>Genomic Encyclopedia of Type Strains, Phase IV (KMG-IV): sequencing the most valuable type-strain genomes for metagenomic binning, comparative biology and taxonomic classification.</title>
        <authorList>
            <person name="Goeker M."/>
        </authorList>
    </citation>
    <scope>NUCLEOTIDE SEQUENCE [LARGE SCALE GENOMIC DNA]</scope>
    <source>
        <strain evidence="1 2">DSM 45533</strain>
    </source>
</reference>
<protein>
    <submittedName>
        <fullName evidence="1">Uncharacterized protein</fullName>
    </submittedName>
</protein>
<organism evidence="1 2">
    <name type="scientific">Nonomuraea soli</name>
    <dbReference type="NCBI Taxonomy" id="1032476"/>
    <lineage>
        <taxon>Bacteria</taxon>
        <taxon>Bacillati</taxon>
        <taxon>Actinomycetota</taxon>
        <taxon>Actinomycetes</taxon>
        <taxon>Streptosporangiales</taxon>
        <taxon>Streptosporangiaceae</taxon>
        <taxon>Nonomuraea</taxon>
    </lineage>
</organism>
<dbReference type="EMBL" id="JACDUR010000007">
    <property type="protein sequence ID" value="MBA2895556.1"/>
    <property type="molecule type" value="Genomic_DNA"/>
</dbReference>
<name>A0A7W0HU97_9ACTN</name>
<comment type="caution">
    <text evidence="1">The sequence shown here is derived from an EMBL/GenBank/DDBJ whole genome shotgun (WGS) entry which is preliminary data.</text>
</comment>
<gene>
    <name evidence="1" type="ORF">HNR30_006942</name>
</gene>
<accession>A0A7W0HU97</accession>
<dbReference type="RefSeq" id="WP_181614287.1">
    <property type="nucleotide sequence ID" value="NZ_BAABAM010000019.1"/>
</dbReference>